<dbReference type="PANTHER" id="PTHR46060">
    <property type="entry name" value="MARINER MOS1 TRANSPOSASE-LIKE PROTEIN"/>
    <property type="match status" value="1"/>
</dbReference>
<organism evidence="1 2">
    <name type="scientific">Trichonephila clavipes</name>
    <name type="common">Golden silk orbweaver</name>
    <name type="synonym">Nephila clavipes</name>
    <dbReference type="NCBI Taxonomy" id="2585209"/>
    <lineage>
        <taxon>Eukaryota</taxon>
        <taxon>Metazoa</taxon>
        <taxon>Ecdysozoa</taxon>
        <taxon>Arthropoda</taxon>
        <taxon>Chelicerata</taxon>
        <taxon>Arachnida</taxon>
        <taxon>Araneae</taxon>
        <taxon>Araneomorphae</taxon>
        <taxon>Entelegynae</taxon>
        <taxon>Araneoidea</taxon>
        <taxon>Nephilidae</taxon>
        <taxon>Trichonephila</taxon>
    </lineage>
</organism>
<evidence type="ECO:0000313" key="1">
    <source>
        <dbReference type="EMBL" id="GFX88907.1"/>
    </source>
</evidence>
<dbReference type="GO" id="GO:0003697">
    <property type="term" value="F:single-stranded DNA binding"/>
    <property type="evidence" value="ECO:0007669"/>
    <property type="project" value="TreeGrafter"/>
</dbReference>
<reference evidence="1" key="1">
    <citation type="submission" date="2020-08" db="EMBL/GenBank/DDBJ databases">
        <title>Multicomponent nature underlies the extraordinary mechanical properties of spider dragline silk.</title>
        <authorList>
            <person name="Kono N."/>
            <person name="Nakamura H."/>
            <person name="Mori M."/>
            <person name="Yoshida Y."/>
            <person name="Ohtoshi R."/>
            <person name="Malay A.D."/>
            <person name="Moran D.A.P."/>
            <person name="Tomita M."/>
            <person name="Numata K."/>
            <person name="Arakawa K."/>
        </authorList>
    </citation>
    <scope>NUCLEOTIDE SEQUENCE</scope>
</reference>
<protein>
    <submittedName>
        <fullName evidence="1">Histone-lysine N-methyltransferase SETMAR</fullName>
    </submittedName>
</protein>
<name>A0A8X6UYN5_TRICX</name>
<evidence type="ECO:0000313" key="2">
    <source>
        <dbReference type="Proteomes" id="UP000887159"/>
    </source>
</evidence>
<sequence length="148" mass="16625">MSESAIRTERKNEHSIRSGVAAGYFPSENANQLTEIAHGVYGGNTVTANYVQFWFRRFRSGIFDVKDAPLTGRYVVENFDKIIEIIEVDRHVSCRSIAQELKIDHKTVLSHLCEVGLKKKAPCLGATPINTKKHDGSNFHLRSLGHTE</sequence>
<dbReference type="GO" id="GO:0042800">
    <property type="term" value="F:histone H3K4 methyltransferase activity"/>
    <property type="evidence" value="ECO:0007669"/>
    <property type="project" value="TreeGrafter"/>
</dbReference>
<comment type="caution">
    <text evidence="1">The sequence shown here is derived from an EMBL/GenBank/DDBJ whole genome shotgun (WGS) entry which is preliminary data.</text>
</comment>
<dbReference type="GO" id="GO:0000014">
    <property type="term" value="F:single-stranded DNA endodeoxyribonuclease activity"/>
    <property type="evidence" value="ECO:0007669"/>
    <property type="project" value="TreeGrafter"/>
</dbReference>
<accession>A0A8X6UYN5</accession>
<dbReference type="GO" id="GO:0003690">
    <property type="term" value="F:double-stranded DNA binding"/>
    <property type="evidence" value="ECO:0007669"/>
    <property type="project" value="TreeGrafter"/>
</dbReference>
<gene>
    <name evidence="1" type="primary">EAI_04805</name>
    <name evidence="1" type="ORF">TNCV_2576141</name>
</gene>
<dbReference type="GO" id="GO:0044774">
    <property type="term" value="P:mitotic DNA integrity checkpoint signaling"/>
    <property type="evidence" value="ECO:0007669"/>
    <property type="project" value="TreeGrafter"/>
</dbReference>
<dbReference type="GO" id="GO:0015074">
    <property type="term" value="P:DNA integration"/>
    <property type="evidence" value="ECO:0007669"/>
    <property type="project" value="TreeGrafter"/>
</dbReference>
<keyword evidence="2" id="KW-1185">Reference proteome</keyword>
<dbReference type="GO" id="GO:0000793">
    <property type="term" value="C:condensed chromosome"/>
    <property type="evidence" value="ECO:0007669"/>
    <property type="project" value="TreeGrafter"/>
</dbReference>
<dbReference type="Proteomes" id="UP000887159">
    <property type="component" value="Unassembled WGS sequence"/>
</dbReference>
<dbReference type="AlphaFoldDB" id="A0A8X6UYN5"/>
<dbReference type="GO" id="GO:0006303">
    <property type="term" value="P:double-strand break repair via nonhomologous end joining"/>
    <property type="evidence" value="ECO:0007669"/>
    <property type="project" value="TreeGrafter"/>
</dbReference>
<proteinExistence type="predicted"/>
<dbReference type="GO" id="GO:0000729">
    <property type="term" value="P:DNA double-strand break processing"/>
    <property type="evidence" value="ECO:0007669"/>
    <property type="project" value="TreeGrafter"/>
</dbReference>
<dbReference type="GO" id="GO:0044547">
    <property type="term" value="F:DNA topoisomerase binding"/>
    <property type="evidence" value="ECO:0007669"/>
    <property type="project" value="TreeGrafter"/>
</dbReference>
<dbReference type="EMBL" id="BMAU01021062">
    <property type="protein sequence ID" value="GFX88907.1"/>
    <property type="molecule type" value="Genomic_DNA"/>
</dbReference>
<dbReference type="InterPro" id="IPR052709">
    <property type="entry name" value="Transposase-MT_Hybrid"/>
</dbReference>
<dbReference type="GO" id="GO:0005634">
    <property type="term" value="C:nucleus"/>
    <property type="evidence" value="ECO:0007669"/>
    <property type="project" value="TreeGrafter"/>
</dbReference>
<dbReference type="GO" id="GO:0035861">
    <property type="term" value="C:site of double-strand break"/>
    <property type="evidence" value="ECO:0007669"/>
    <property type="project" value="TreeGrafter"/>
</dbReference>
<dbReference type="GO" id="GO:0031297">
    <property type="term" value="P:replication fork processing"/>
    <property type="evidence" value="ECO:0007669"/>
    <property type="project" value="TreeGrafter"/>
</dbReference>
<dbReference type="GO" id="GO:0046975">
    <property type="term" value="F:histone H3K36 methyltransferase activity"/>
    <property type="evidence" value="ECO:0007669"/>
    <property type="project" value="TreeGrafter"/>
</dbReference>
<dbReference type="PANTHER" id="PTHR46060:SF2">
    <property type="entry name" value="HISTONE-LYSINE N-METHYLTRANSFERASE SETMAR"/>
    <property type="match status" value="1"/>
</dbReference>